<evidence type="ECO:0000313" key="6">
    <source>
        <dbReference type="Proteomes" id="UP000824267"/>
    </source>
</evidence>
<dbReference type="EMBL" id="DXGG01000018">
    <property type="protein sequence ID" value="HIW86750.1"/>
    <property type="molecule type" value="Genomic_DNA"/>
</dbReference>
<dbReference type="Proteomes" id="UP000824267">
    <property type="component" value="Unassembled WGS sequence"/>
</dbReference>
<dbReference type="Gene3D" id="3.40.50.1970">
    <property type="match status" value="1"/>
</dbReference>
<evidence type="ECO:0000256" key="1">
    <source>
        <dbReference type="ARBA" id="ARBA00007358"/>
    </source>
</evidence>
<name>A0A9D1RFZ3_9BACT</name>
<evidence type="ECO:0000259" key="4">
    <source>
        <dbReference type="Pfam" id="PF25137"/>
    </source>
</evidence>
<dbReference type="GO" id="GO:0046872">
    <property type="term" value="F:metal ion binding"/>
    <property type="evidence" value="ECO:0007669"/>
    <property type="project" value="InterPro"/>
</dbReference>
<organism evidence="5 6">
    <name type="scientific">Candidatus Onthomorpha intestinigallinarum</name>
    <dbReference type="NCBI Taxonomy" id="2840880"/>
    <lineage>
        <taxon>Bacteria</taxon>
        <taxon>Pseudomonadati</taxon>
        <taxon>Bacteroidota</taxon>
        <taxon>Bacteroidia</taxon>
        <taxon>Bacteroidales</taxon>
        <taxon>Candidatus Onthomorpha</taxon>
    </lineage>
</organism>
<dbReference type="GO" id="GO:0008106">
    <property type="term" value="F:alcohol dehydrogenase (NADP+) activity"/>
    <property type="evidence" value="ECO:0007669"/>
    <property type="project" value="TreeGrafter"/>
</dbReference>
<dbReference type="GO" id="GO:0005829">
    <property type="term" value="C:cytosol"/>
    <property type="evidence" value="ECO:0007669"/>
    <property type="project" value="TreeGrafter"/>
</dbReference>
<feature type="domain" description="Fe-containing alcohol dehydrogenase-like C-terminal" evidence="4">
    <location>
        <begin position="190"/>
        <end position="360"/>
    </location>
</feature>
<evidence type="ECO:0000259" key="3">
    <source>
        <dbReference type="Pfam" id="PF00465"/>
    </source>
</evidence>
<dbReference type="Gene3D" id="1.20.1090.10">
    <property type="entry name" value="Dehydroquinate synthase-like - alpha domain"/>
    <property type="match status" value="1"/>
</dbReference>
<dbReference type="PANTHER" id="PTHR43633:SF1">
    <property type="entry name" value="ALCOHOL DEHYDROGENASE YQHD"/>
    <property type="match status" value="1"/>
</dbReference>
<evidence type="ECO:0000313" key="5">
    <source>
        <dbReference type="EMBL" id="HIW86750.1"/>
    </source>
</evidence>
<dbReference type="GO" id="GO:1990002">
    <property type="term" value="F:methylglyoxal reductase (NADPH) (acetol producing) activity"/>
    <property type="evidence" value="ECO:0007669"/>
    <property type="project" value="TreeGrafter"/>
</dbReference>
<dbReference type="InterPro" id="IPR056798">
    <property type="entry name" value="ADH_Fe_C"/>
</dbReference>
<dbReference type="Pfam" id="PF00465">
    <property type="entry name" value="Fe-ADH"/>
    <property type="match status" value="1"/>
</dbReference>
<dbReference type="AlphaFoldDB" id="A0A9D1RFZ3"/>
<proteinExistence type="inferred from homology"/>
<feature type="domain" description="Alcohol dehydrogenase iron-type/glycerol dehydrogenase GldA" evidence="3">
    <location>
        <begin position="9"/>
        <end position="176"/>
    </location>
</feature>
<dbReference type="FunFam" id="3.40.50.1970:FF:000003">
    <property type="entry name" value="Alcohol dehydrogenase, iron-containing"/>
    <property type="match status" value="1"/>
</dbReference>
<dbReference type="Pfam" id="PF25137">
    <property type="entry name" value="ADH_Fe_C"/>
    <property type="match status" value="1"/>
</dbReference>
<dbReference type="InterPro" id="IPR001670">
    <property type="entry name" value="ADH_Fe/GldA"/>
</dbReference>
<accession>A0A9D1RFZ3</accession>
<reference evidence="5" key="2">
    <citation type="submission" date="2021-04" db="EMBL/GenBank/DDBJ databases">
        <authorList>
            <person name="Gilroy R."/>
        </authorList>
    </citation>
    <scope>NUCLEOTIDE SEQUENCE</scope>
    <source>
        <strain evidence="5">Gambia16-930</strain>
    </source>
</reference>
<evidence type="ECO:0000256" key="2">
    <source>
        <dbReference type="ARBA" id="ARBA00023002"/>
    </source>
</evidence>
<dbReference type="InterPro" id="IPR018211">
    <property type="entry name" value="ADH_Fe_CS"/>
</dbReference>
<dbReference type="PANTHER" id="PTHR43633">
    <property type="entry name" value="ALCOHOL DEHYDROGENASE YQHD"/>
    <property type="match status" value="1"/>
</dbReference>
<comment type="caution">
    <text evidence="5">The sequence shown here is derived from an EMBL/GenBank/DDBJ whole genome shotgun (WGS) entry which is preliminary data.</text>
</comment>
<protein>
    <submittedName>
        <fullName evidence="5">Iron-containing alcohol dehydrogenase</fullName>
    </submittedName>
</protein>
<reference evidence="5" key="1">
    <citation type="journal article" date="2021" name="PeerJ">
        <title>Extensive microbial diversity within the chicken gut microbiome revealed by metagenomics and culture.</title>
        <authorList>
            <person name="Gilroy R."/>
            <person name="Ravi A."/>
            <person name="Getino M."/>
            <person name="Pursley I."/>
            <person name="Horton D.L."/>
            <person name="Alikhan N.F."/>
            <person name="Baker D."/>
            <person name="Gharbi K."/>
            <person name="Hall N."/>
            <person name="Watson M."/>
            <person name="Adriaenssens E.M."/>
            <person name="Foster-Nyarko E."/>
            <person name="Jarju S."/>
            <person name="Secka A."/>
            <person name="Antonio M."/>
            <person name="Oren A."/>
            <person name="Chaudhuri R.R."/>
            <person name="La Ragione R."/>
            <person name="Hildebrand F."/>
            <person name="Pallen M.J."/>
        </authorList>
    </citation>
    <scope>NUCLEOTIDE SEQUENCE</scope>
    <source>
        <strain evidence="5">Gambia16-930</strain>
    </source>
</reference>
<dbReference type="InterPro" id="IPR044731">
    <property type="entry name" value="BDH-like"/>
</dbReference>
<keyword evidence="2" id="KW-0560">Oxidoreductase</keyword>
<comment type="similarity">
    <text evidence="1">Belongs to the iron-containing alcohol dehydrogenase family.</text>
</comment>
<dbReference type="SUPFAM" id="SSF56796">
    <property type="entry name" value="Dehydroquinate synthase-like"/>
    <property type="match status" value="1"/>
</dbReference>
<dbReference type="GO" id="GO:1990362">
    <property type="term" value="F:butanol dehydrogenase (NAD+) activity"/>
    <property type="evidence" value="ECO:0007669"/>
    <property type="project" value="InterPro"/>
</dbReference>
<dbReference type="PROSITE" id="PS00060">
    <property type="entry name" value="ADH_IRON_2"/>
    <property type="match status" value="1"/>
</dbReference>
<sequence length="387" mass="43142">MNNFEFVNPTRLIFGKGQISRLNDLVKKGTKVLMTYGGGSIKKNGVYDQVKEGLKGCEVIEFGGIEANPDYNTLIKAVDICRKESVEFILAVGGGSIIDGTKFIACAANYKGDDPWQIVVNDKTALPAALDFGTVLTLPATASEMNNGAVISRRDLNQKFAFHNPNGFPKFSILDPTVVYSLPKKQISNGIVDTYAHTLEQYLTTCLDTKVMDRWAEALLLTLIEEAPELMNAESHPNYDSCANFMLTATMGLNGFIAMGVEQDWATHMIGHELTALCGLDHGETLAIVYPGLMDVMRKEKHGKLLQYARRVWNIDDKDEEKAIDMAIEKTEGFFRSIGKKTRLNEYGIGQDVIEEIVRRFTERSWRLGENGIVTPEKARMILERVK</sequence>
<dbReference type="CDD" id="cd08187">
    <property type="entry name" value="BDH"/>
    <property type="match status" value="1"/>
</dbReference>
<gene>
    <name evidence="5" type="ORF">IAC47_00525</name>
</gene>